<dbReference type="Pfam" id="PF05175">
    <property type="entry name" value="MTS"/>
    <property type="match status" value="1"/>
</dbReference>
<dbReference type="Gene3D" id="3.40.50.150">
    <property type="entry name" value="Vaccinia Virus protein VP39"/>
    <property type="match status" value="1"/>
</dbReference>
<dbReference type="GO" id="GO:0008168">
    <property type="term" value="F:methyltransferase activity"/>
    <property type="evidence" value="ECO:0007669"/>
    <property type="project" value="UniProtKB-KW"/>
</dbReference>
<dbReference type="EMBL" id="JAZGLY010000002">
    <property type="protein sequence ID" value="MEE6186564.1"/>
    <property type="molecule type" value="Genomic_DNA"/>
</dbReference>
<evidence type="ECO:0000313" key="5">
    <source>
        <dbReference type="Proteomes" id="UP001357452"/>
    </source>
</evidence>
<dbReference type="PROSITE" id="PS00092">
    <property type="entry name" value="N6_MTASE"/>
    <property type="match status" value="1"/>
</dbReference>
<gene>
    <name evidence="4" type="ORF">V2H41_04680</name>
</gene>
<dbReference type="InterPro" id="IPR050210">
    <property type="entry name" value="tRNA_Adenine-N(6)_MTase"/>
</dbReference>
<dbReference type="PANTHER" id="PTHR47739:SF1">
    <property type="entry name" value="TRNA1(VAL) (ADENINE(37)-N6)-METHYLTRANSFERASE"/>
    <property type="match status" value="1"/>
</dbReference>
<protein>
    <submittedName>
        <fullName evidence="4">Methyltransferase</fullName>
    </submittedName>
</protein>
<evidence type="ECO:0000256" key="1">
    <source>
        <dbReference type="ARBA" id="ARBA00022603"/>
    </source>
</evidence>
<dbReference type="InterPro" id="IPR029063">
    <property type="entry name" value="SAM-dependent_MTases_sf"/>
</dbReference>
<dbReference type="SUPFAM" id="SSF53335">
    <property type="entry name" value="S-adenosyl-L-methionine-dependent methyltransferases"/>
    <property type="match status" value="1"/>
</dbReference>
<dbReference type="CDD" id="cd02440">
    <property type="entry name" value="AdoMet_MTases"/>
    <property type="match status" value="1"/>
</dbReference>
<evidence type="ECO:0000313" key="4">
    <source>
        <dbReference type="EMBL" id="MEE6186564.1"/>
    </source>
</evidence>
<proteinExistence type="predicted"/>
<comment type="caution">
    <text evidence="4">The sequence shown here is derived from an EMBL/GenBank/DDBJ whole genome shotgun (WGS) entry which is preliminary data.</text>
</comment>
<keyword evidence="5" id="KW-1185">Reference proteome</keyword>
<reference evidence="4 5" key="1">
    <citation type="submission" date="2024-01" db="EMBL/GenBank/DDBJ databases">
        <title>Niabella digestum sp. nov., isolated from waste digestion system.</title>
        <authorList>
            <person name="Zhang L."/>
        </authorList>
    </citation>
    <scope>NUCLEOTIDE SEQUENCE [LARGE SCALE GENOMIC DNA]</scope>
    <source>
        <strain evidence="4 5">A18</strain>
    </source>
</reference>
<sequence length="239" mass="27378">MANPYFQFKQFTVYHDRCSMKVTTDACLFGAWVAHELHAASSPKYEILDIGSGSGLLSLMLAQSINGHIEGIELQDSDYLQSLENVAQSPYAERIQIFKGDALTFPYAKKYDVVISNPPFYEKDLRSDSSGKNIAHHDDGLKLDALVKLIQKVLQPSGTFYLLFPAKRIQEIKREIAISHLCINKMVSVRQTEKHTHFRFLLKGSFYETPLQQEEIVIKTDNNYTDAFVRLLQPYYLYL</sequence>
<dbReference type="InterPro" id="IPR007848">
    <property type="entry name" value="Small_mtfrase_dom"/>
</dbReference>
<evidence type="ECO:0000256" key="2">
    <source>
        <dbReference type="ARBA" id="ARBA00022691"/>
    </source>
</evidence>
<organism evidence="4 5">
    <name type="scientific">Niabella digestorum</name>
    <dbReference type="NCBI Taxonomy" id="3117701"/>
    <lineage>
        <taxon>Bacteria</taxon>
        <taxon>Pseudomonadati</taxon>
        <taxon>Bacteroidota</taxon>
        <taxon>Chitinophagia</taxon>
        <taxon>Chitinophagales</taxon>
        <taxon>Chitinophagaceae</taxon>
        <taxon>Niabella</taxon>
    </lineage>
</organism>
<feature type="domain" description="Methyltransferase small" evidence="3">
    <location>
        <begin position="43"/>
        <end position="128"/>
    </location>
</feature>
<dbReference type="InterPro" id="IPR002052">
    <property type="entry name" value="DNA_methylase_N6_adenine_CS"/>
</dbReference>
<keyword evidence="2" id="KW-0949">S-adenosyl-L-methionine</keyword>
<keyword evidence="1 4" id="KW-0808">Transferase</keyword>
<accession>A0ABU7REZ9</accession>
<evidence type="ECO:0000259" key="3">
    <source>
        <dbReference type="Pfam" id="PF05175"/>
    </source>
</evidence>
<dbReference type="Proteomes" id="UP001357452">
    <property type="component" value="Unassembled WGS sequence"/>
</dbReference>
<keyword evidence="1 4" id="KW-0489">Methyltransferase</keyword>
<dbReference type="GO" id="GO:0032259">
    <property type="term" value="P:methylation"/>
    <property type="evidence" value="ECO:0007669"/>
    <property type="project" value="UniProtKB-KW"/>
</dbReference>
<name>A0ABU7REZ9_9BACT</name>
<dbReference type="PANTHER" id="PTHR47739">
    <property type="entry name" value="TRNA1(VAL) (ADENINE(37)-N6)-METHYLTRANSFERASE"/>
    <property type="match status" value="1"/>
</dbReference>